<keyword evidence="1" id="KW-0496">Mitochondrion</keyword>
<accession>A0ABD6EIQ4</accession>
<dbReference type="EMBL" id="JBGFUD010004208">
    <property type="protein sequence ID" value="MFH4979450.1"/>
    <property type="molecule type" value="Genomic_DNA"/>
</dbReference>
<dbReference type="PROSITE" id="PS51758">
    <property type="entry name" value="LETM1_RBD"/>
    <property type="match status" value="1"/>
</dbReference>
<sequence length="313" mass="37153">MYIIPRCSRFGTMCFHGKILPFDSNIVSCRWSQRFLSSEPPAHKASTGWLKRYEDLLKRRWPKMYAVHRMVVDGCKWCYTDIKTYFILRRELSRGVRTIAEFDQNELEIFIQTSSELTKLVVILILIPLPATVYIIGIAIIFFPRLTLTRHFWTNEQRKEFWTSSMARSAALHFEPLKMFLKQKNVRIPSSFEELRKLRAPSLESLSIMHHYHLCRIHHVLPFLGTSRLRKRAAALRQLDYYLLNMKSIDEMGDQQLYLQLYLRRLQYYGMNIQEMRDELKMWVHYASDPELSVSSYLHAPALFQSGRFGTLK</sequence>
<dbReference type="Proteomes" id="UP001608902">
    <property type="component" value="Unassembled WGS sequence"/>
</dbReference>
<feature type="domain" description="Letm1 RBD" evidence="3">
    <location>
        <begin position="145"/>
        <end position="313"/>
    </location>
</feature>
<comment type="caution">
    <text evidence="4">The sequence shown here is derived from an EMBL/GenBank/DDBJ whole genome shotgun (WGS) entry which is preliminary data.</text>
</comment>
<evidence type="ECO:0000259" key="3">
    <source>
        <dbReference type="PROSITE" id="PS51758"/>
    </source>
</evidence>
<organism evidence="4 5">
    <name type="scientific">Gnathostoma spinigerum</name>
    <dbReference type="NCBI Taxonomy" id="75299"/>
    <lineage>
        <taxon>Eukaryota</taxon>
        <taxon>Metazoa</taxon>
        <taxon>Ecdysozoa</taxon>
        <taxon>Nematoda</taxon>
        <taxon>Chromadorea</taxon>
        <taxon>Rhabditida</taxon>
        <taxon>Spirurina</taxon>
        <taxon>Gnathostomatomorpha</taxon>
        <taxon>Gnathostomatoidea</taxon>
        <taxon>Gnathostomatidae</taxon>
        <taxon>Gnathostoma</taxon>
    </lineage>
</organism>
<keyword evidence="2" id="KW-1133">Transmembrane helix</keyword>
<name>A0ABD6EIQ4_9BILA</name>
<reference evidence="4 5" key="1">
    <citation type="submission" date="2024-08" db="EMBL/GenBank/DDBJ databases">
        <title>Gnathostoma spinigerum genome.</title>
        <authorList>
            <person name="Gonzalez-Bertolin B."/>
            <person name="Monzon S."/>
            <person name="Zaballos A."/>
            <person name="Jimenez P."/>
            <person name="Dekumyoy P."/>
            <person name="Varona S."/>
            <person name="Cuesta I."/>
            <person name="Sumanam S."/>
            <person name="Adisakwattana P."/>
            <person name="Gasser R.B."/>
            <person name="Hernandez-Gonzalez A."/>
            <person name="Young N.D."/>
            <person name="Perteguer M.J."/>
        </authorList>
    </citation>
    <scope>NUCLEOTIDE SEQUENCE [LARGE SCALE GENOMIC DNA]</scope>
    <source>
        <strain evidence="4">AL3</strain>
        <tissue evidence="4">Liver</tissue>
    </source>
</reference>
<keyword evidence="2" id="KW-0812">Transmembrane</keyword>
<dbReference type="Pfam" id="PF07766">
    <property type="entry name" value="LETM1_RBD"/>
    <property type="match status" value="2"/>
</dbReference>
<gene>
    <name evidence="4" type="ORF">AB6A40_006159</name>
</gene>
<evidence type="ECO:0000313" key="5">
    <source>
        <dbReference type="Proteomes" id="UP001608902"/>
    </source>
</evidence>
<proteinExistence type="predicted"/>
<keyword evidence="5" id="KW-1185">Reference proteome</keyword>
<dbReference type="InterPro" id="IPR033122">
    <property type="entry name" value="LETM1-like_RBD"/>
</dbReference>
<dbReference type="AlphaFoldDB" id="A0ABD6EIQ4"/>
<evidence type="ECO:0000256" key="1">
    <source>
        <dbReference type="PROSITE-ProRule" id="PRU01094"/>
    </source>
</evidence>
<protein>
    <recommendedName>
        <fullName evidence="3">Letm1 RBD domain-containing protein</fullName>
    </recommendedName>
</protein>
<feature type="transmembrane region" description="Helical" evidence="2">
    <location>
        <begin position="120"/>
        <end position="143"/>
    </location>
</feature>
<evidence type="ECO:0000313" key="4">
    <source>
        <dbReference type="EMBL" id="MFH4979450.1"/>
    </source>
</evidence>
<keyword evidence="2" id="KW-0472">Membrane</keyword>
<evidence type="ECO:0000256" key="2">
    <source>
        <dbReference type="SAM" id="Phobius"/>
    </source>
</evidence>